<accession>A0A9X3YLI8</accession>
<dbReference type="Gene3D" id="3.40.720.10">
    <property type="entry name" value="Alkaline Phosphatase, subunit A"/>
    <property type="match status" value="1"/>
</dbReference>
<feature type="transmembrane region" description="Helical" evidence="6">
    <location>
        <begin position="174"/>
        <end position="195"/>
    </location>
</feature>
<dbReference type="PANTHER" id="PTHR47371">
    <property type="entry name" value="LIPOTEICHOIC ACID SYNTHASE"/>
    <property type="match status" value="1"/>
</dbReference>
<feature type="transmembrane region" description="Helical" evidence="6">
    <location>
        <begin position="47"/>
        <end position="76"/>
    </location>
</feature>
<dbReference type="InterPro" id="IPR017850">
    <property type="entry name" value="Alkaline_phosphatase_core_sf"/>
</dbReference>
<dbReference type="GO" id="GO:0016787">
    <property type="term" value="F:hydrolase activity"/>
    <property type="evidence" value="ECO:0007669"/>
    <property type="project" value="UniProtKB-KW"/>
</dbReference>
<dbReference type="GO" id="GO:0005886">
    <property type="term" value="C:plasma membrane"/>
    <property type="evidence" value="ECO:0007669"/>
    <property type="project" value="UniProtKB-SubCell"/>
</dbReference>
<evidence type="ECO:0000313" key="8">
    <source>
        <dbReference type="EMBL" id="MDC8013832.1"/>
    </source>
</evidence>
<organism evidence="8 9">
    <name type="scientific">Tahibacter soli</name>
    <dbReference type="NCBI Taxonomy" id="2983605"/>
    <lineage>
        <taxon>Bacteria</taxon>
        <taxon>Pseudomonadati</taxon>
        <taxon>Pseudomonadota</taxon>
        <taxon>Gammaproteobacteria</taxon>
        <taxon>Lysobacterales</taxon>
        <taxon>Rhodanobacteraceae</taxon>
        <taxon>Tahibacter</taxon>
    </lineage>
</organism>
<keyword evidence="8" id="KW-0378">Hydrolase</keyword>
<dbReference type="InterPro" id="IPR050448">
    <property type="entry name" value="OpgB/LTA_synthase_biosynth"/>
</dbReference>
<keyword evidence="4 6" id="KW-1133">Transmembrane helix</keyword>
<keyword evidence="5 6" id="KW-0472">Membrane</keyword>
<dbReference type="Pfam" id="PF00884">
    <property type="entry name" value="Sulfatase"/>
    <property type="match status" value="1"/>
</dbReference>
<sequence>MSLIASVWPRFRPLAWFAAVFFALSTATRLALLVATGDGVGFAPSYWLYAFAVGAVYDAATFVYFAWPLVLFLWLVPRRAYEGRFGRAGLAALCFALVFALVFVAGAEWTFWDEFQTRFNFIAVDYLVYTNEVIGNIRESYPIGAILVGVAFATTCLFLAGRRWRRPADATSTFAQRSVFALAWLAASVVVTFALRSDLKERTGNEYVNQLAGNGVYEFFAAFRASELSYPRFYRTLPGDEAFAQLRRLLQTPDARYVSDDVADITRDITADKPERKLNVVLVSIESLSAFYSGVYGGHPSLTPELDRLSDESLRFTRLYASGTRTVRGLEALALSVPPTPGESIVKRPHNENLFSMATVFNEKGYVSEFLYGGYGAFDNMNYFFGNNGYVVRDRAAIAPEKIHQANIWGVADEDLYTLAIEDFDRLHGEGKPFFAHIMTTSNHRPYTFPEGRVDAPQGKRESAVRYTDWAIGDFLRRAKEKPWFDDTLFVITADHCASSGGIASLPVFRYHIPLWIYSPRNVQPGTFDRIVSQIDVGPTVLGMLGMSYRSRFYGADVFRLEPGRERAFVGNYQRLGLLRNDTLIELAPARHVGAVTPDYDKNSPQPKTALDPQLAREAMSYYQTASYLFSNGLLAADLAGKADVARQ</sequence>
<evidence type="ECO:0000256" key="3">
    <source>
        <dbReference type="ARBA" id="ARBA00022692"/>
    </source>
</evidence>
<feature type="transmembrane region" description="Helical" evidence="6">
    <location>
        <begin position="88"/>
        <end position="112"/>
    </location>
</feature>
<evidence type="ECO:0000313" key="9">
    <source>
        <dbReference type="Proteomes" id="UP001139971"/>
    </source>
</evidence>
<keyword evidence="2" id="KW-1003">Cell membrane</keyword>
<dbReference type="SUPFAM" id="SSF53649">
    <property type="entry name" value="Alkaline phosphatase-like"/>
    <property type="match status" value="1"/>
</dbReference>
<evidence type="ECO:0000256" key="4">
    <source>
        <dbReference type="ARBA" id="ARBA00022989"/>
    </source>
</evidence>
<dbReference type="InterPro" id="IPR000917">
    <property type="entry name" value="Sulfatase_N"/>
</dbReference>
<dbReference type="CDD" id="cd16015">
    <property type="entry name" value="LTA_synthase"/>
    <property type="match status" value="1"/>
</dbReference>
<protein>
    <submittedName>
        <fullName evidence="8">Sulfatase-like hydrolase/transferase</fullName>
    </submittedName>
</protein>
<dbReference type="PANTHER" id="PTHR47371:SF3">
    <property type="entry name" value="PHOSPHOGLYCEROL TRANSFERASE I"/>
    <property type="match status" value="1"/>
</dbReference>
<reference evidence="8" key="1">
    <citation type="submission" date="2023-02" db="EMBL/GenBank/DDBJ databases">
        <title>Tahibacter soli sp. nov. isolated from soil.</title>
        <authorList>
            <person name="Baek J.H."/>
            <person name="Lee J.K."/>
            <person name="Choi D.G."/>
            <person name="Jeon C.O."/>
        </authorList>
    </citation>
    <scope>NUCLEOTIDE SEQUENCE</scope>
    <source>
        <strain evidence="8">BL</strain>
    </source>
</reference>
<gene>
    <name evidence="8" type="ORF">OD750_014915</name>
</gene>
<evidence type="ECO:0000259" key="7">
    <source>
        <dbReference type="Pfam" id="PF00884"/>
    </source>
</evidence>
<dbReference type="RefSeq" id="WP_263541477.1">
    <property type="nucleotide sequence ID" value="NZ_JAOVZO020000018.1"/>
</dbReference>
<feature type="transmembrane region" description="Helical" evidence="6">
    <location>
        <begin position="141"/>
        <end position="162"/>
    </location>
</feature>
<name>A0A9X3YLI8_9GAMM</name>
<dbReference type="Gene3D" id="3.30.1120.80">
    <property type="match status" value="1"/>
</dbReference>
<evidence type="ECO:0000256" key="1">
    <source>
        <dbReference type="ARBA" id="ARBA00004651"/>
    </source>
</evidence>
<dbReference type="Proteomes" id="UP001139971">
    <property type="component" value="Unassembled WGS sequence"/>
</dbReference>
<keyword evidence="3 6" id="KW-0812">Transmembrane</keyword>
<evidence type="ECO:0000256" key="5">
    <source>
        <dbReference type="ARBA" id="ARBA00023136"/>
    </source>
</evidence>
<evidence type="ECO:0000256" key="2">
    <source>
        <dbReference type="ARBA" id="ARBA00022475"/>
    </source>
</evidence>
<comment type="subcellular location">
    <subcellularLocation>
        <location evidence="1">Cell membrane</location>
        <topology evidence="1">Multi-pass membrane protein</topology>
    </subcellularLocation>
</comment>
<evidence type="ECO:0000256" key="6">
    <source>
        <dbReference type="SAM" id="Phobius"/>
    </source>
</evidence>
<comment type="caution">
    <text evidence="8">The sequence shown here is derived from an EMBL/GenBank/DDBJ whole genome shotgun (WGS) entry which is preliminary data.</text>
</comment>
<keyword evidence="9" id="KW-1185">Reference proteome</keyword>
<dbReference type="AlphaFoldDB" id="A0A9X3YLI8"/>
<dbReference type="EMBL" id="JAOVZO020000018">
    <property type="protein sequence ID" value="MDC8013832.1"/>
    <property type="molecule type" value="Genomic_DNA"/>
</dbReference>
<feature type="domain" description="Sulfatase N-terminal" evidence="7">
    <location>
        <begin position="279"/>
        <end position="547"/>
    </location>
</feature>
<proteinExistence type="predicted"/>